<evidence type="ECO:0000313" key="2">
    <source>
        <dbReference type="Proteomes" id="UP000000263"/>
    </source>
</evidence>
<dbReference type="KEGG" id="rca:Rcas_1801"/>
<protein>
    <recommendedName>
        <fullName evidence="3">Circularly permuted ATPgrasp domain-containing protein</fullName>
    </recommendedName>
</protein>
<dbReference type="EMBL" id="CP000804">
    <property type="protein sequence ID" value="ABU57893.1"/>
    <property type="molecule type" value="Genomic_DNA"/>
</dbReference>
<dbReference type="STRING" id="383372.Rcas_1801"/>
<organism evidence="1 2">
    <name type="scientific">Roseiflexus castenholzii (strain DSM 13941 / HLO8)</name>
    <dbReference type="NCBI Taxonomy" id="383372"/>
    <lineage>
        <taxon>Bacteria</taxon>
        <taxon>Bacillati</taxon>
        <taxon>Chloroflexota</taxon>
        <taxon>Chloroflexia</taxon>
        <taxon>Chloroflexales</taxon>
        <taxon>Roseiflexineae</taxon>
        <taxon>Roseiflexaceae</taxon>
        <taxon>Roseiflexus</taxon>
    </lineage>
</organism>
<evidence type="ECO:0000313" key="1">
    <source>
        <dbReference type="EMBL" id="ABU57893.1"/>
    </source>
</evidence>
<dbReference type="SUPFAM" id="SSF56059">
    <property type="entry name" value="Glutathione synthetase ATP-binding domain-like"/>
    <property type="match status" value="1"/>
</dbReference>
<gene>
    <name evidence="1" type="ordered locus">Rcas_1801</name>
</gene>
<dbReference type="RefSeq" id="WP_012120318.1">
    <property type="nucleotide sequence ID" value="NC_009767.1"/>
</dbReference>
<name>A7NK73_ROSCS</name>
<dbReference type="OrthoDB" id="9771802at2"/>
<sequence length="465" mass="51624">MLEQAIADYHALLEDEALARATWEALTEGQRERRLFFGTRPLATVLRPRFLTHQQYELLQRGVGLVVAALQRLGDALLADATLRSRIALTPQEEALLARDPGYPYHSAHSRMDTFLTLDGASLRFVEYNGESPAAIAYEDVLSELFNSLPAMQQFARRYAITPLPARHRLLATLLDAWRQFGGSGSPRIAILDWSGLPTHSEFVLFQHYFRNHGVEAVICTPDDLAYRDGRLVATRFEATEPTTATEFPIDLVYKRVLTAELLVRYGDAALDHPLMRAYADGAICMVNSFRAKLLHKKAIFALLTDETLSDLFTPEERAAINAHVPWTRLVRPEMTTCAGTPVDLMAFARTERERLVLKPNDEYGGKGVVIGWETSPDAWDRALGDALRTPSIVQERVTIAYEDYPAMVDGRVQIGRRLVDSDPFVFGGEVHGCLCRLSTVTLLNVTAGGGSTTPVFLVGRGAAP</sequence>
<dbReference type="HOGENOM" id="CLU_045981_1_0_0"/>
<proteinExistence type="predicted"/>
<keyword evidence="2" id="KW-1185">Reference proteome</keyword>
<dbReference type="eggNOG" id="COG2308">
    <property type="taxonomic scope" value="Bacteria"/>
</dbReference>
<accession>A7NK73</accession>
<dbReference type="AlphaFoldDB" id="A7NK73"/>
<reference evidence="1 2" key="1">
    <citation type="submission" date="2007-08" db="EMBL/GenBank/DDBJ databases">
        <title>Complete sequence of Roseiflexus castenholzii DSM 13941.</title>
        <authorList>
            <consortium name="US DOE Joint Genome Institute"/>
            <person name="Copeland A."/>
            <person name="Lucas S."/>
            <person name="Lapidus A."/>
            <person name="Barry K."/>
            <person name="Glavina del Rio T."/>
            <person name="Dalin E."/>
            <person name="Tice H."/>
            <person name="Pitluck S."/>
            <person name="Thompson L.S."/>
            <person name="Brettin T."/>
            <person name="Bruce D."/>
            <person name="Detter J.C."/>
            <person name="Han C."/>
            <person name="Tapia R."/>
            <person name="Schmutz J."/>
            <person name="Larimer F."/>
            <person name="Land M."/>
            <person name="Hauser L."/>
            <person name="Kyrpides N."/>
            <person name="Mikhailova N."/>
            <person name="Bryant D.A."/>
            <person name="Hanada S."/>
            <person name="Tsukatani Y."/>
            <person name="Richardson P."/>
        </authorList>
    </citation>
    <scope>NUCLEOTIDE SEQUENCE [LARGE SCALE GENOMIC DNA]</scope>
    <source>
        <strain evidence="2">DSM 13941 / HLO8</strain>
    </source>
</reference>
<dbReference type="Proteomes" id="UP000000263">
    <property type="component" value="Chromosome"/>
</dbReference>
<evidence type="ECO:0008006" key="3">
    <source>
        <dbReference type="Google" id="ProtNLM"/>
    </source>
</evidence>